<gene>
    <name evidence="1" type="ORF">MJ923_01245</name>
</gene>
<dbReference type="EMBL" id="JAKUDL010000001">
    <property type="protein sequence ID" value="MCH4292927.1"/>
    <property type="molecule type" value="Genomic_DNA"/>
</dbReference>
<keyword evidence="2" id="KW-1185">Reference proteome</keyword>
<accession>A0AAJ1EYX8</accession>
<protein>
    <submittedName>
        <fullName evidence="1">Uncharacterized protein</fullName>
    </submittedName>
</protein>
<dbReference type="AlphaFoldDB" id="A0AAJ1EYX8"/>
<comment type="caution">
    <text evidence="1">The sequence shown here is derived from an EMBL/GenBank/DDBJ whole genome shotgun (WGS) entry which is preliminary data.</text>
</comment>
<name>A0AAJ1EYX8_9GAMM</name>
<evidence type="ECO:0000313" key="2">
    <source>
        <dbReference type="Proteomes" id="UP001297581"/>
    </source>
</evidence>
<sequence>MTAQNKEKLIELFDFARRRIIQSMELRHCPHAGFYNSVDERCIHCHQGMECVWMNHNDELVTLEEKTEEQLKQQLLIAVDFVDSNLSPYHLTRRKCQCENCLWLREVNEVLGNA</sequence>
<dbReference type="Proteomes" id="UP001297581">
    <property type="component" value="Unassembled WGS sequence"/>
</dbReference>
<organism evidence="1 2">
    <name type="scientific">Shewanella zhuhaiensis</name>
    <dbReference type="NCBI Taxonomy" id="2919576"/>
    <lineage>
        <taxon>Bacteria</taxon>
        <taxon>Pseudomonadati</taxon>
        <taxon>Pseudomonadota</taxon>
        <taxon>Gammaproteobacteria</taxon>
        <taxon>Alteromonadales</taxon>
        <taxon>Shewanellaceae</taxon>
        <taxon>Shewanella</taxon>
    </lineage>
</organism>
<proteinExistence type="predicted"/>
<dbReference type="RefSeq" id="WP_240589561.1">
    <property type="nucleotide sequence ID" value="NZ_JAKUDL010000001.1"/>
</dbReference>
<reference evidence="1 2" key="1">
    <citation type="submission" date="2022-02" db="EMBL/GenBank/DDBJ databases">
        <title>The genome sequence of Shewanella sp. 3B26.</title>
        <authorList>
            <person name="Du J."/>
        </authorList>
    </citation>
    <scope>NUCLEOTIDE SEQUENCE [LARGE SCALE GENOMIC DNA]</scope>
    <source>
        <strain evidence="1 2">3B26</strain>
    </source>
</reference>
<evidence type="ECO:0000313" key="1">
    <source>
        <dbReference type="EMBL" id="MCH4292927.1"/>
    </source>
</evidence>